<dbReference type="PROSITE" id="PS50086">
    <property type="entry name" value="TBC_RABGAP"/>
    <property type="match status" value="1"/>
</dbReference>
<feature type="domain" description="Rab-GAP TBC" evidence="1">
    <location>
        <begin position="1"/>
        <end position="130"/>
    </location>
</feature>
<evidence type="ECO:0000259" key="1">
    <source>
        <dbReference type="PROSITE" id="PS50086"/>
    </source>
</evidence>
<accession>A0A1I7YZK2</accession>
<evidence type="ECO:0000313" key="3">
    <source>
        <dbReference type="WBParaSite" id="L893_g21104.t1"/>
    </source>
</evidence>
<dbReference type="InterPro" id="IPR050302">
    <property type="entry name" value="Rab_GAP_TBC_domain"/>
</dbReference>
<dbReference type="WBParaSite" id="L893_g21104.t1">
    <property type="protein sequence ID" value="L893_g21104.t1"/>
    <property type="gene ID" value="L893_g21104"/>
</dbReference>
<dbReference type="Proteomes" id="UP000095287">
    <property type="component" value="Unplaced"/>
</dbReference>
<dbReference type="GO" id="GO:0005096">
    <property type="term" value="F:GTPase activator activity"/>
    <property type="evidence" value="ECO:0007669"/>
    <property type="project" value="TreeGrafter"/>
</dbReference>
<evidence type="ECO:0000313" key="2">
    <source>
        <dbReference type="Proteomes" id="UP000095287"/>
    </source>
</evidence>
<protein>
    <submittedName>
        <fullName evidence="3">Rab-GAP TBC domain-containing protein</fullName>
    </submittedName>
</protein>
<dbReference type="InterPro" id="IPR035969">
    <property type="entry name" value="Rab-GAP_TBC_sf"/>
</dbReference>
<dbReference type="PANTHER" id="PTHR47219:SF20">
    <property type="entry name" value="TBC1 DOMAIN FAMILY MEMBER 2B"/>
    <property type="match status" value="1"/>
</dbReference>
<dbReference type="FunFam" id="1.10.8.270:FF:000026">
    <property type="entry name" value="TBC (Tre-2/Bub2/Cdc16) domain family"/>
    <property type="match status" value="1"/>
</dbReference>
<dbReference type="SUPFAM" id="SSF47923">
    <property type="entry name" value="Ypt/Rab-GAP domain of gyp1p"/>
    <property type="match status" value="1"/>
</dbReference>
<proteinExistence type="predicted"/>
<dbReference type="InterPro" id="IPR000195">
    <property type="entry name" value="Rab-GAP-TBC_dom"/>
</dbReference>
<sequence>MVRIGPPHYCANHQKQVTLDLLRTMPNNVHFMSATCKGVTQLQSVLRAYCLHNGSIGYCQGMNFIAATCLLFVGPEDTFWFLIAVTERYFDRSYFDQSLTGAQADQVKAVYHTWFHSTFPTNSMKQLSHP</sequence>
<organism evidence="2 3">
    <name type="scientific">Steinernema glaseri</name>
    <dbReference type="NCBI Taxonomy" id="37863"/>
    <lineage>
        <taxon>Eukaryota</taxon>
        <taxon>Metazoa</taxon>
        <taxon>Ecdysozoa</taxon>
        <taxon>Nematoda</taxon>
        <taxon>Chromadorea</taxon>
        <taxon>Rhabditida</taxon>
        <taxon>Tylenchina</taxon>
        <taxon>Panagrolaimomorpha</taxon>
        <taxon>Strongyloidoidea</taxon>
        <taxon>Steinernematidae</taxon>
        <taxon>Steinernema</taxon>
    </lineage>
</organism>
<name>A0A1I7YZK2_9BILA</name>
<dbReference type="Gene3D" id="1.10.8.270">
    <property type="entry name" value="putative rabgap domain of human tbc1 domain family member 14 like domains"/>
    <property type="match status" value="1"/>
</dbReference>
<dbReference type="AlphaFoldDB" id="A0A1I7YZK2"/>
<dbReference type="Pfam" id="PF00566">
    <property type="entry name" value="RabGAP-TBC"/>
    <property type="match status" value="1"/>
</dbReference>
<dbReference type="PANTHER" id="PTHR47219">
    <property type="entry name" value="RAB GTPASE-ACTIVATING PROTEIN 1-LIKE"/>
    <property type="match status" value="1"/>
</dbReference>
<keyword evidence="2" id="KW-1185">Reference proteome</keyword>
<dbReference type="GO" id="GO:0031267">
    <property type="term" value="F:small GTPase binding"/>
    <property type="evidence" value="ECO:0007669"/>
    <property type="project" value="TreeGrafter"/>
</dbReference>
<reference evidence="3" key="1">
    <citation type="submission" date="2016-11" db="UniProtKB">
        <authorList>
            <consortium name="WormBaseParasite"/>
        </authorList>
    </citation>
    <scope>IDENTIFICATION</scope>
</reference>